<evidence type="ECO:0000313" key="1">
    <source>
        <dbReference type="EMBL" id="BBU68901.1"/>
    </source>
</evidence>
<dbReference type="Proteomes" id="UP000463961">
    <property type="component" value="Chromosome"/>
</dbReference>
<dbReference type="OrthoDB" id="196483at2"/>
<protein>
    <submittedName>
        <fullName evidence="1">Uncharacterized protein</fullName>
    </submittedName>
</protein>
<name>A0A679HVI0_9RHOO</name>
<organism evidence="1 2">
    <name type="scientific">Fluviibacter phosphoraccumulans</name>
    <dbReference type="NCBI Taxonomy" id="1751046"/>
    <lineage>
        <taxon>Bacteria</taxon>
        <taxon>Pseudomonadati</taxon>
        <taxon>Pseudomonadota</taxon>
        <taxon>Betaproteobacteria</taxon>
        <taxon>Rhodocyclales</taxon>
        <taxon>Fluviibacteraceae</taxon>
        <taxon>Fluviibacter</taxon>
    </lineage>
</organism>
<dbReference type="EMBL" id="AP022345">
    <property type="protein sequence ID" value="BBU68901.1"/>
    <property type="molecule type" value="Genomic_DNA"/>
</dbReference>
<sequence>MAEPVGISALSVCERCGACCAAYRVDFHPSELARSAEASGVPAAMAIALTPKLMRMKGTDEAAPRCIALTGEVGQQVGCSIYADRPSPCHEFNPWAALGIVDDACDRARQRHGLPPLSKN</sequence>
<dbReference type="Pfam" id="PF03692">
    <property type="entry name" value="CxxCxxCC"/>
    <property type="match status" value="1"/>
</dbReference>
<proteinExistence type="predicted"/>
<accession>A0A679HVI0</accession>
<evidence type="ECO:0000313" key="2">
    <source>
        <dbReference type="Proteomes" id="UP000463961"/>
    </source>
</evidence>
<gene>
    <name evidence="1" type="ORF">ICHIAU1_11840</name>
</gene>
<keyword evidence="2" id="KW-1185">Reference proteome</keyword>
<dbReference type="InterPro" id="IPR005358">
    <property type="entry name" value="Puta_zinc/iron-chelating_dom"/>
</dbReference>
<reference evidence="2" key="1">
    <citation type="submission" date="2020-01" db="EMBL/GenBank/DDBJ databases">
        <title>Phosphoaccumulans saitamaens gen. nov., sp. nov., a polyphosphate accumulating bacterium isolated from surface river water.</title>
        <authorList>
            <person name="Watanabe K."/>
            <person name="Suda W."/>
        </authorList>
    </citation>
    <scope>NUCLEOTIDE SEQUENCE [LARGE SCALE GENOMIC DNA]</scope>
    <source>
        <strain evidence="2">ICHIAU1</strain>
    </source>
</reference>
<dbReference type="RefSeq" id="WP_162050357.1">
    <property type="nucleotide sequence ID" value="NZ_AP019011.1"/>
</dbReference>
<dbReference type="AlphaFoldDB" id="A0A679HVI0"/>